<dbReference type="InterPro" id="IPR055442">
    <property type="entry name" value="Beta-prop_EML-like_2nd"/>
</dbReference>
<feature type="compositionally biased region" description="Low complexity" evidence="5">
    <location>
        <begin position="260"/>
        <end position="269"/>
    </location>
</feature>
<dbReference type="PROSITE" id="PS00018">
    <property type="entry name" value="EF_HAND_1"/>
    <property type="match status" value="2"/>
</dbReference>
<dbReference type="InterPro" id="IPR036322">
    <property type="entry name" value="WD40_repeat_dom_sf"/>
</dbReference>
<feature type="compositionally biased region" description="Low complexity" evidence="5">
    <location>
        <begin position="721"/>
        <end position="737"/>
    </location>
</feature>
<dbReference type="SMART" id="SM00054">
    <property type="entry name" value="EFh"/>
    <property type="match status" value="2"/>
</dbReference>
<dbReference type="Pfam" id="PF00400">
    <property type="entry name" value="WD40"/>
    <property type="match status" value="1"/>
</dbReference>
<dbReference type="Gene3D" id="2.130.10.10">
    <property type="entry name" value="YVTN repeat-like/Quinoprotein amine dehydrogenase"/>
    <property type="match status" value="6"/>
</dbReference>
<dbReference type="SMART" id="SM00320">
    <property type="entry name" value="WD40"/>
    <property type="match status" value="21"/>
</dbReference>
<dbReference type="InterPro" id="IPR011992">
    <property type="entry name" value="EF-hand-dom_pair"/>
</dbReference>
<dbReference type="Pfam" id="PF03451">
    <property type="entry name" value="HELP"/>
    <property type="match status" value="2"/>
</dbReference>
<sequence length="2289" mass="241672">MGQRHGKAVYDSAAKPFLNLSLAAVGTLWETFNDVADGFGINLHEFLEICSELGEELQLNRAKLDKLSTALFKLLDTDNNGLIDAIEFVSAMACASGMSVTDTLEFVLNCYDFDGTGRLTIDEISLAFKSTVTGMCKLEGTGAGADAGLKACPRDVDFEAAAMNAFERRAEGSDRFKVKMREVIDFCQEQPEIRSWLDYFDDPAEEEALAAAGSEGKEGGEEGGEDNDIRREGWFPVRTTNETAVAEDNAFSSARAPQETTTTTTTAGGTAKGKKSATATPPWMETVKSLVPASFSGQTIDKTPPDIGASLEWIHGYNGSTCRNNVRYSAGGEVIYHACRACVSYNATDHRQRFNLDHTDDICSFAMHPSGRLAATGEVGTEPKIIIWDTATMQTVKVIKGFHRRAVTLLAFSENGALLASVGQDDNHCLAVHDWEKGKLQHTGPTDMRAVLGCCFEADGGVVTCGDKHALFWKKERQCFVKKKGVFGRKATAQMLICCSRLQGKVITGAASGHLYVWSGRNCVRSVRGHYGSVTAMFSGPYGLISGGKDMRVRLWSPKMEPGATFDMSAFGPCPIVHSLCLSNDGTKLLVGVKGCEIYEVSAADGSDVAGGPVTTSHFDGQLTGLARHPQRAEYATAGSDGTVRIWDALTRSLLRMTRLDSAASCVDYSPDGELLIVGFGARNRSTTTPSSGSSTTESSTAKSGSSGSKGRRGIGGGSGKNNTSSSKGLGSEAGSSDSGGGNAKTGGFIVLNEADFITVFEARDAKQGIIEVRWSPDRDTVVLGGEDSNLYLYATGENYDLIATAAKHKHPVTSVDFSKDGDWIRSTCKGGQLHIWDTNKGNHQSNITKYKDVEWSTETCAFTWATRGIFTGTEGDGARISCTDRSPNGLVVAVGDGYSRLRLYRHPCPGDRPPPALFHELRGHGSGGVSRARFLRGGEVLVTLGESDRCVLQWKLSGAGAGDSRSGELKDSAEAVAEEESDGYILDLKDGSDLDRGSDFETAAEERRRVPAYGGARKRRRAAAVSDQGPTETTNTAAGTGFDGGKASLPPPPRPWEQATVAPSRPPPTDKSAPADGVELERIHGYRGRDSRSNAVYAGADEVGGGGGCNRAVYTSAAAGVSLDLTNHTQNFQLGHSGDATCLAALPDGLLVATGDVSRRPTIIVWKPDTGEAVKTLSGFHRRAITALSFSRDGRHLASLGCDDDHSLAIYDWENSLLRATAKGGRRKALDVAWNSAGTRLVTCGLRHVSFWNFAGGRNLLHSRGVFGGKGRKQTLPCCVFVGDTAVVGTGDGHLYVFENGATTLTRSVKAHTGSVYTLHPVFSAAPVKAAAASDEQLGYDGSEGQGFWSGGKDGLVKFYNGQLQGVKEFSVATIASNGVPGGAAGALKALAGGGGMGKKRLPGAGGSSVSLDPAVRSVFTSRDGRKLLVGTRGGELYEMSTADGSDAAAVGAGGASGRGSGGGPLTAGHGRGQVWGLSAHPTERLYATCGDDGSVRIWSLDDRRVVGSISTDCSCRAICYSPDGSALAVGCGGGKGKADATKSGTFLVLKSENLSLRHEGKDADDWIRDVNYSSDGARLAVASNDCKVYIYATKDGFTKLSTIASHQSFVTHVDFSSDGNYVQSADGASSLLFADAATGIQIPSATAMKDIEWGTWTLPFGWAARGVWPIAGNDPGTEISCARRSGDSSLLAAGDNFGRLRVFKYPVPIPGSCCSEYRGHCAAVRRVCWSAGDTHLLSCGVDGSVMQWRMIAEPDAIDSGDEAQRSGEDSELEGDGGLRCCSSRKQPQQQTAMLEEPADAADPRTSGGGEAAGGDVAAAGGGETAAASVGAAMAGVSPSKAKMPWVAAMVPPSNMKMSDTTAPELRTRLDAVHGCRAEDLRGCVWYNHEEGIVYPVAALCVIYDPRTGRQSYHESHLGDVISLTVSSCRRFAASGDAADPPLVHVWDAVTGAGVVCGGAGGETSGLLPSLHRVGVALLAFSCDGHWLASMGHDPEHTLAVYTSPSGQWWDAFPVATAKAGFTRFLCLVFTGQEAFPLLAGGIKTVSFFDHTDGSRGLRRKRGVFGFRKKIQPVLCAVKMGEDQTTLTGTVTGNLYSWKAHRVHRSSAGHAGPVYCCARAGVKGYLTAGKDGFIMLWDAELQKLKQYGVFESHPASAMLHSICSVGSACKFVTCTRAGEVYEISKDSGRLLLLADGHGKGQLRGLATHPTDPDVYATVGDDAFVRVWSLSLRRATLKMKVDSAARSLAFSPSGKHLVVGLGGDRDAMVKEGAVIVLSAETLEILEETP</sequence>
<evidence type="ECO:0000313" key="7">
    <source>
        <dbReference type="EMBL" id="CBJ26175.1"/>
    </source>
</evidence>
<keyword evidence="2" id="KW-0677">Repeat</keyword>
<evidence type="ECO:0000256" key="1">
    <source>
        <dbReference type="ARBA" id="ARBA00022574"/>
    </source>
</evidence>
<feature type="repeat" description="WD" evidence="4">
    <location>
        <begin position="527"/>
        <end position="557"/>
    </location>
</feature>
<feature type="repeat" description="WD" evidence="4">
    <location>
        <begin position="616"/>
        <end position="657"/>
    </location>
</feature>
<protein>
    <recommendedName>
        <fullName evidence="6">EF-hand domain-containing protein</fullName>
    </recommendedName>
</protein>
<evidence type="ECO:0000256" key="3">
    <source>
        <dbReference type="ARBA" id="ARBA00022837"/>
    </source>
</evidence>
<dbReference type="InterPro" id="IPR050630">
    <property type="entry name" value="WD_repeat_EMAP"/>
</dbReference>
<dbReference type="GO" id="GO:0005509">
    <property type="term" value="F:calcium ion binding"/>
    <property type="evidence" value="ECO:0007669"/>
    <property type="project" value="InterPro"/>
</dbReference>
<feature type="compositionally biased region" description="Polar residues" evidence="5">
    <location>
        <begin position="1029"/>
        <end position="1039"/>
    </location>
</feature>
<feature type="region of interest" description="Disordered" evidence="5">
    <location>
        <begin position="960"/>
        <end position="1076"/>
    </location>
</feature>
<dbReference type="PANTHER" id="PTHR13720:SF33">
    <property type="entry name" value="HELP DOMAIN-CONTAINING PROTEIN"/>
    <property type="match status" value="1"/>
</dbReference>
<dbReference type="GO" id="GO:0008017">
    <property type="term" value="F:microtubule binding"/>
    <property type="evidence" value="ECO:0007669"/>
    <property type="project" value="TreeGrafter"/>
</dbReference>
<dbReference type="Pfam" id="PF13499">
    <property type="entry name" value="EF-hand_7"/>
    <property type="match status" value="1"/>
</dbReference>
<dbReference type="InterPro" id="IPR018247">
    <property type="entry name" value="EF_Hand_1_Ca_BS"/>
</dbReference>
<dbReference type="Pfam" id="PF23409">
    <property type="entry name" value="Beta-prop_EML"/>
    <property type="match status" value="2"/>
</dbReference>
<dbReference type="STRING" id="2880.D7FR21"/>
<evidence type="ECO:0000256" key="5">
    <source>
        <dbReference type="SAM" id="MobiDB-lite"/>
    </source>
</evidence>
<dbReference type="PANTHER" id="PTHR13720">
    <property type="entry name" value="WD-40 REPEAT PROTEIN"/>
    <property type="match status" value="1"/>
</dbReference>
<keyword evidence="8" id="KW-1185">Reference proteome</keyword>
<dbReference type="SUPFAM" id="SSF50978">
    <property type="entry name" value="WD40 repeat-like"/>
    <property type="match status" value="4"/>
</dbReference>
<feature type="domain" description="EF-hand" evidence="6">
    <location>
        <begin position="99"/>
        <end position="134"/>
    </location>
</feature>
<dbReference type="InterPro" id="IPR005108">
    <property type="entry name" value="HELP"/>
</dbReference>
<dbReference type="OMA" id="SNQGVWP"/>
<dbReference type="InterPro" id="IPR001680">
    <property type="entry name" value="WD40_rpt"/>
</dbReference>
<dbReference type="PROSITE" id="PS50222">
    <property type="entry name" value="EF_HAND_2"/>
    <property type="match status" value="2"/>
</dbReference>
<organism evidence="7 8">
    <name type="scientific">Ectocarpus siliculosus</name>
    <name type="common">Brown alga</name>
    <name type="synonym">Conferva siliculosa</name>
    <dbReference type="NCBI Taxonomy" id="2880"/>
    <lineage>
        <taxon>Eukaryota</taxon>
        <taxon>Sar</taxon>
        <taxon>Stramenopiles</taxon>
        <taxon>Ochrophyta</taxon>
        <taxon>PX clade</taxon>
        <taxon>Phaeophyceae</taxon>
        <taxon>Ectocarpales</taxon>
        <taxon>Ectocarpaceae</taxon>
        <taxon>Ectocarpus</taxon>
    </lineage>
</organism>
<dbReference type="PROSITE" id="PS50082">
    <property type="entry name" value="WD_REPEATS_2"/>
    <property type="match status" value="5"/>
</dbReference>
<accession>D7FR21</accession>
<dbReference type="OrthoDB" id="47802at2759"/>
<feature type="region of interest" description="Disordered" evidence="5">
    <location>
        <begin position="1758"/>
        <end position="1822"/>
    </location>
</feature>
<keyword evidence="3" id="KW-0106">Calcium</keyword>
<name>D7FR21_ECTSI</name>
<feature type="compositionally biased region" description="Low complexity" evidence="5">
    <location>
        <begin position="683"/>
        <end position="709"/>
    </location>
</feature>
<proteinExistence type="predicted"/>
<feature type="repeat" description="WD" evidence="4">
    <location>
        <begin position="1476"/>
        <end position="1510"/>
    </location>
</feature>
<feature type="compositionally biased region" description="Polar residues" evidence="5">
    <location>
        <begin position="1785"/>
        <end position="1794"/>
    </location>
</feature>
<evidence type="ECO:0000313" key="8">
    <source>
        <dbReference type="Proteomes" id="UP000002630"/>
    </source>
</evidence>
<reference evidence="7 8" key="1">
    <citation type="journal article" date="2010" name="Nature">
        <title>The Ectocarpus genome and the independent evolution of multicellularity in brown algae.</title>
        <authorList>
            <person name="Cock J.M."/>
            <person name="Sterck L."/>
            <person name="Rouze P."/>
            <person name="Scornet D."/>
            <person name="Allen A.E."/>
            <person name="Amoutzias G."/>
            <person name="Anthouard V."/>
            <person name="Artiguenave F."/>
            <person name="Aury J.M."/>
            <person name="Badger J.H."/>
            <person name="Beszteri B."/>
            <person name="Billiau K."/>
            <person name="Bonnet E."/>
            <person name="Bothwell J.H."/>
            <person name="Bowler C."/>
            <person name="Boyen C."/>
            <person name="Brownlee C."/>
            <person name="Carrano C.J."/>
            <person name="Charrier B."/>
            <person name="Cho G.Y."/>
            <person name="Coelho S.M."/>
            <person name="Collen J."/>
            <person name="Corre E."/>
            <person name="Da Silva C."/>
            <person name="Delage L."/>
            <person name="Delaroque N."/>
            <person name="Dittami S.M."/>
            <person name="Doulbeau S."/>
            <person name="Elias M."/>
            <person name="Farnham G."/>
            <person name="Gachon C.M."/>
            <person name="Gschloessl B."/>
            <person name="Heesch S."/>
            <person name="Jabbari K."/>
            <person name="Jubin C."/>
            <person name="Kawai H."/>
            <person name="Kimura K."/>
            <person name="Kloareg B."/>
            <person name="Kupper F.C."/>
            <person name="Lang D."/>
            <person name="Le Bail A."/>
            <person name="Leblanc C."/>
            <person name="Lerouge P."/>
            <person name="Lohr M."/>
            <person name="Lopez P.J."/>
            <person name="Martens C."/>
            <person name="Maumus F."/>
            <person name="Michel G."/>
            <person name="Miranda-Saavedra D."/>
            <person name="Morales J."/>
            <person name="Moreau H."/>
            <person name="Motomura T."/>
            <person name="Nagasato C."/>
            <person name="Napoli C.A."/>
            <person name="Nelson D.R."/>
            <person name="Nyvall-Collen P."/>
            <person name="Peters A.F."/>
            <person name="Pommier C."/>
            <person name="Potin P."/>
            <person name="Poulain J."/>
            <person name="Quesneville H."/>
            <person name="Read B."/>
            <person name="Rensing S.A."/>
            <person name="Ritter A."/>
            <person name="Rousvoal S."/>
            <person name="Samanta M."/>
            <person name="Samson G."/>
            <person name="Schroeder D.C."/>
            <person name="Segurens B."/>
            <person name="Strittmatter M."/>
            <person name="Tonon T."/>
            <person name="Tregear J.W."/>
            <person name="Valentin K."/>
            <person name="von Dassow P."/>
            <person name="Yamagishi T."/>
            <person name="Van de Peer Y."/>
            <person name="Wincker P."/>
        </authorList>
    </citation>
    <scope>NUCLEOTIDE SEQUENCE [LARGE SCALE GENOMIC DNA]</scope>
    <source>
        <strain evidence="8">Ec32 / CCAP1310/4</strain>
    </source>
</reference>
<dbReference type="Proteomes" id="UP000002630">
    <property type="component" value="Linkage Group LG14"/>
</dbReference>
<feature type="repeat" description="WD" evidence="4">
    <location>
        <begin position="806"/>
        <end position="847"/>
    </location>
</feature>
<dbReference type="SUPFAM" id="SSF47473">
    <property type="entry name" value="EF-hand"/>
    <property type="match status" value="1"/>
</dbReference>
<dbReference type="InterPro" id="IPR015943">
    <property type="entry name" value="WD40/YVTN_repeat-like_dom_sf"/>
</dbReference>
<dbReference type="FunFam" id="2.130.10.10:FF:000320">
    <property type="entry name" value="echinoderm microtubule-associated protein-like 6"/>
    <property type="match status" value="1"/>
</dbReference>
<keyword evidence="1 4" id="KW-0853">WD repeat</keyword>
<feature type="compositionally biased region" description="Basic and acidic residues" evidence="5">
    <location>
        <begin position="988"/>
        <end position="1010"/>
    </location>
</feature>
<evidence type="ECO:0000256" key="2">
    <source>
        <dbReference type="ARBA" id="ARBA00022737"/>
    </source>
</evidence>
<dbReference type="EMBL" id="FN648387">
    <property type="protein sequence ID" value="CBJ26175.1"/>
    <property type="molecule type" value="Genomic_DNA"/>
</dbReference>
<feature type="region of interest" description="Disordered" evidence="5">
    <location>
        <begin position="208"/>
        <end position="233"/>
    </location>
</feature>
<dbReference type="CDD" id="cd00051">
    <property type="entry name" value="EFh"/>
    <property type="match status" value="1"/>
</dbReference>
<feature type="repeat" description="WD" evidence="4">
    <location>
        <begin position="1719"/>
        <end position="1752"/>
    </location>
</feature>
<gene>
    <name evidence="7" type="ORF">Esi_0021_0178</name>
</gene>
<dbReference type="Gene3D" id="1.10.238.10">
    <property type="entry name" value="EF-hand"/>
    <property type="match status" value="1"/>
</dbReference>
<dbReference type="InterPro" id="IPR002048">
    <property type="entry name" value="EF_hand_dom"/>
</dbReference>
<feature type="region of interest" description="Disordered" evidence="5">
    <location>
        <begin position="248"/>
        <end position="280"/>
    </location>
</feature>
<dbReference type="eggNOG" id="KOG2106">
    <property type="taxonomic scope" value="Eukaryota"/>
</dbReference>
<dbReference type="InterPro" id="IPR055439">
    <property type="entry name" value="Beta-prop_EML_1st"/>
</dbReference>
<feature type="region of interest" description="Disordered" evidence="5">
    <location>
        <begin position="683"/>
        <end position="743"/>
    </location>
</feature>
<dbReference type="Pfam" id="PF23414">
    <property type="entry name" value="Beta-prop_EML_2"/>
    <property type="match status" value="2"/>
</dbReference>
<evidence type="ECO:0000259" key="6">
    <source>
        <dbReference type="PROSITE" id="PS50222"/>
    </source>
</evidence>
<feature type="domain" description="EF-hand" evidence="6">
    <location>
        <begin position="63"/>
        <end position="98"/>
    </location>
</feature>
<evidence type="ECO:0000256" key="4">
    <source>
        <dbReference type="PROSITE-ProRule" id="PRU00221"/>
    </source>
</evidence>